<sequence>MSANNSSAAQPSNNTQHTPTNQSPGAPPFTQQDPNSSASPNPSQNSVPPAPKKKTPATIKKKGTTSTNKKKTSSPPKRQSTRVKPSKEAPKSSTKERTPNLDEGTLVTPNAPIQTGNVGVGVEALKSQEVEVKTLQALKKKYEETTRAMTELMKEAEEVLGPGVSHHKKAWSGTESLFKTSVSRWEEQLSNAQSEVIILENEPEVILPLLKFKKRTASSSSPSIPPPLKKTRPSLPSHLRGDDLLSSFVEGGDLMQIVEDAQHQDDSEDLGSSSESSSLISDPDDPKPSGSALPPSGSAPPLPPSTSASAPPLPLPPVSGTSLALPTPSAPTLALPTPSAPTLALPTPSAPALALSTPPAPALSGFAPLPAGSQLPPSGSEVPMDLDDKNGDGLEAMDVDGDSAMASTAGPAGKGDGSKAKDGKKKGKGKAIEKAPPKGKGIPVEDKYSKCVSALDICKGDITPSEKMLWSQNLALLTPGSTTRPTGKVALDVGAMMADMVGCVIQAYQGDQSYLKTLSDNDRLAPEYFPNGLLDAPHSEDFGNMLRTAPRLTQVSHPDMFWNPDNINFQPIHNASLICHTAVGMSQSWVSLLLGLSRTNSNLAYVPNGSLSLLLKYGISRINQALIDSIGQSSLAVKPKQLPSHPPSELKFCRDASEFLSFRINSLGPAVGGQGQRKETSTEGLHFLMKKIHQLLLALSLCYEAAWIARREKEIVERNSDLPADQLTLLKANISKVNVYCSGTSGIKSAKWTVMKKEAFSSLVVFLLYGVTGWWTMFTNYRKMNYSDIYGMMTIAKMKAKAMLETEPGTDLESSHPLLSGAWSYLNSYIIKLILNTNYNSPSPDWENCLKSWTDDLSTTHVSRLLVADVLTELRTPGISMTPSGTPAPPVQPGTSTLDKTMTEVIKMIEDTLNPDIQKTTGEDKAAEEAQQKAIGGQKGHGDGEEDGGEDSNQEEGGDQEEVGEEEEDQEGVEWEEVDIRPQKPPKKVPRDVTRYLDLEARVDNSGS</sequence>
<gene>
    <name evidence="3" type="ORF">PCANC_26591</name>
</gene>
<feature type="compositionally biased region" description="Low complexity" evidence="2">
    <location>
        <begin position="34"/>
        <end position="47"/>
    </location>
</feature>
<accession>A0A2N5TCP4</accession>
<evidence type="ECO:0000256" key="1">
    <source>
        <dbReference type="SAM" id="Coils"/>
    </source>
</evidence>
<evidence type="ECO:0000313" key="4">
    <source>
        <dbReference type="Proteomes" id="UP000235388"/>
    </source>
</evidence>
<reference evidence="3 4" key="1">
    <citation type="submission" date="2017-11" db="EMBL/GenBank/DDBJ databases">
        <title>De novo assembly and phasing of dikaryotic genomes from two isolates of Puccinia coronata f. sp. avenae, the causal agent of oat crown rust.</title>
        <authorList>
            <person name="Miller M.E."/>
            <person name="Zhang Y."/>
            <person name="Omidvar V."/>
            <person name="Sperschneider J."/>
            <person name="Schwessinger B."/>
            <person name="Raley C."/>
            <person name="Palmer J.M."/>
            <person name="Garnica D."/>
            <person name="Upadhyaya N."/>
            <person name="Rathjen J."/>
            <person name="Taylor J.M."/>
            <person name="Park R.F."/>
            <person name="Dodds P.N."/>
            <person name="Hirsch C.D."/>
            <person name="Kianian S.F."/>
            <person name="Figueroa M."/>
        </authorList>
    </citation>
    <scope>NUCLEOTIDE SEQUENCE [LARGE SCALE GENOMIC DNA]</scope>
    <source>
        <strain evidence="3">12NC29</strain>
    </source>
</reference>
<feature type="compositionally biased region" description="Low complexity" evidence="2">
    <location>
        <begin position="270"/>
        <end position="281"/>
    </location>
</feature>
<dbReference type="STRING" id="200324.A0A2N5TCP4"/>
<evidence type="ECO:0000313" key="3">
    <source>
        <dbReference type="EMBL" id="PLW23246.1"/>
    </source>
</evidence>
<organism evidence="3 4">
    <name type="scientific">Puccinia coronata f. sp. avenae</name>
    <dbReference type="NCBI Taxonomy" id="200324"/>
    <lineage>
        <taxon>Eukaryota</taxon>
        <taxon>Fungi</taxon>
        <taxon>Dikarya</taxon>
        <taxon>Basidiomycota</taxon>
        <taxon>Pucciniomycotina</taxon>
        <taxon>Pucciniomycetes</taxon>
        <taxon>Pucciniales</taxon>
        <taxon>Pucciniaceae</taxon>
        <taxon>Puccinia</taxon>
    </lineage>
</organism>
<feature type="compositionally biased region" description="Basic and acidic residues" evidence="2">
    <location>
        <begin position="921"/>
        <end position="931"/>
    </location>
</feature>
<name>A0A2N5TCP4_9BASI</name>
<keyword evidence="1" id="KW-0175">Coiled coil</keyword>
<feature type="compositionally biased region" description="Low complexity" evidence="2">
    <location>
        <begin position="1"/>
        <end position="14"/>
    </location>
</feature>
<feature type="region of interest" description="Disordered" evidence="2">
    <location>
        <begin position="216"/>
        <end position="244"/>
    </location>
</feature>
<feature type="region of interest" description="Disordered" evidence="2">
    <location>
        <begin position="262"/>
        <end position="441"/>
    </location>
</feature>
<feature type="region of interest" description="Disordered" evidence="2">
    <location>
        <begin position="912"/>
        <end position="993"/>
    </location>
</feature>
<feature type="compositionally biased region" description="Polar residues" evidence="2">
    <location>
        <begin position="15"/>
        <end position="33"/>
    </location>
</feature>
<feature type="compositionally biased region" description="Basic residues" evidence="2">
    <location>
        <begin position="51"/>
        <end position="72"/>
    </location>
</feature>
<dbReference type="EMBL" id="PGCJ01000728">
    <property type="protein sequence ID" value="PLW23246.1"/>
    <property type="molecule type" value="Genomic_DNA"/>
</dbReference>
<evidence type="ECO:0000256" key="2">
    <source>
        <dbReference type="SAM" id="MobiDB-lite"/>
    </source>
</evidence>
<evidence type="ECO:0008006" key="5">
    <source>
        <dbReference type="Google" id="ProtNLM"/>
    </source>
</evidence>
<comment type="caution">
    <text evidence="3">The sequence shown here is derived from an EMBL/GenBank/DDBJ whole genome shotgun (WGS) entry which is preliminary data.</text>
</comment>
<protein>
    <recommendedName>
        <fullName evidence="5">Golgi to ER traffic-protein</fullName>
    </recommendedName>
</protein>
<proteinExistence type="predicted"/>
<feature type="coiled-coil region" evidence="1">
    <location>
        <begin position="125"/>
        <end position="202"/>
    </location>
</feature>
<feature type="compositionally biased region" description="Acidic residues" evidence="2">
    <location>
        <begin position="944"/>
        <end position="977"/>
    </location>
</feature>
<dbReference type="AlphaFoldDB" id="A0A2N5TCP4"/>
<feature type="compositionally biased region" description="Basic and acidic residues" evidence="2">
    <location>
        <begin position="85"/>
        <end position="100"/>
    </location>
</feature>
<dbReference type="Proteomes" id="UP000235388">
    <property type="component" value="Unassembled WGS sequence"/>
</dbReference>
<feature type="compositionally biased region" description="Low complexity" evidence="2">
    <location>
        <begin position="318"/>
        <end position="357"/>
    </location>
</feature>
<feature type="compositionally biased region" description="Polar residues" evidence="2">
    <location>
        <begin position="107"/>
        <end position="116"/>
    </location>
</feature>
<feature type="region of interest" description="Disordered" evidence="2">
    <location>
        <begin position="1"/>
        <end position="116"/>
    </location>
</feature>
<keyword evidence="4" id="KW-1185">Reference proteome</keyword>